<dbReference type="Proteomes" id="UP001144036">
    <property type="component" value="Unassembled WGS sequence"/>
</dbReference>
<evidence type="ECO:0000313" key="2">
    <source>
        <dbReference type="Proteomes" id="UP001144036"/>
    </source>
</evidence>
<name>A0ABT4SMK3_9ACTN</name>
<dbReference type="NCBIfam" id="NF038070">
    <property type="entry name" value="LmbU_fam_TF"/>
    <property type="match status" value="1"/>
</dbReference>
<keyword evidence="2" id="KW-1185">Reference proteome</keyword>
<evidence type="ECO:0000313" key="1">
    <source>
        <dbReference type="EMBL" id="MDA0638483.1"/>
    </source>
</evidence>
<reference evidence="1" key="1">
    <citation type="submission" date="2022-11" db="EMBL/GenBank/DDBJ databases">
        <title>Nonomuraea corallina sp. nov., a new species of the genus Nonomuraea isolated from sea side sediment in Thai sea.</title>
        <authorList>
            <person name="Ngamcharungchit C."/>
            <person name="Matsumoto A."/>
            <person name="Suriyachadkun C."/>
            <person name="Panbangred W."/>
            <person name="Inahashi Y."/>
            <person name="Intra B."/>
        </authorList>
    </citation>
    <scope>NUCLEOTIDE SEQUENCE</scope>
    <source>
        <strain evidence="1">MCN248</strain>
    </source>
</reference>
<sequence length="182" mass="21045">MTRRTSLSLPPGLPLSEWRHLGRQMYLIADSSAWWLGDWLIYGQTHYPDRYKRAITETSLDYQTLRNYAWIARKFPQSRRRAKLSFQHHAEVAGLPPEEQDTWLTRAELGGWSRNELRSRIRAGRNGELPGKDVSLVRMDVVAERKERWQKAAEAAELELQAWIVATLDSAAMEAIDEGDQP</sequence>
<dbReference type="EMBL" id="JAPNNL010000241">
    <property type="protein sequence ID" value="MDA0638483.1"/>
    <property type="molecule type" value="Genomic_DNA"/>
</dbReference>
<protein>
    <submittedName>
        <fullName evidence="1">LmbU family transcriptional regulator</fullName>
    </submittedName>
</protein>
<proteinExistence type="predicted"/>
<organism evidence="1 2">
    <name type="scientific">Nonomuraea corallina</name>
    <dbReference type="NCBI Taxonomy" id="2989783"/>
    <lineage>
        <taxon>Bacteria</taxon>
        <taxon>Bacillati</taxon>
        <taxon>Actinomycetota</taxon>
        <taxon>Actinomycetes</taxon>
        <taxon>Streptosporangiales</taxon>
        <taxon>Streptosporangiaceae</taxon>
        <taxon>Nonomuraea</taxon>
    </lineage>
</organism>
<gene>
    <name evidence="1" type="ORF">OUY22_34185</name>
</gene>
<comment type="caution">
    <text evidence="1">The sequence shown here is derived from an EMBL/GenBank/DDBJ whole genome shotgun (WGS) entry which is preliminary data.</text>
</comment>
<accession>A0ABT4SMK3</accession>
<dbReference type="InterPro" id="IPR049735">
    <property type="entry name" value="NovE/LmbU-like"/>
</dbReference>
<dbReference type="RefSeq" id="WP_270159432.1">
    <property type="nucleotide sequence ID" value="NZ_JAPNNL010000241.1"/>
</dbReference>